<gene>
    <name evidence="14" type="primary">LOC115224682</name>
</gene>
<keyword evidence="10" id="KW-0732">Signal</keyword>
<dbReference type="Proteomes" id="UP000515154">
    <property type="component" value="Linkage group LG26"/>
</dbReference>
<dbReference type="KEGG" id="osn:115224682"/>
<keyword evidence="6 8" id="KW-0472">Membrane</keyword>
<dbReference type="GO" id="GO:0046983">
    <property type="term" value="F:protein dimerization activity"/>
    <property type="evidence" value="ECO:0007669"/>
    <property type="project" value="InterPro"/>
</dbReference>
<reference evidence="14" key="1">
    <citation type="submission" date="2025-08" db="UniProtKB">
        <authorList>
            <consortium name="RefSeq"/>
        </authorList>
    </citation>
    <scope>IDENTIFICATION</scope>
</reference>
<comment type="caution">
    <text evidence="8">Lacks conserved residue(s) required for the propagation of feature annotation.</text>
</comment>
<evidence type="ECO:0000256" key="2">
    <source>
        <dbReference type="ARBA" id="ARBA00009671"/>
    </source>
</evidence>
<sequence>MGRFVFLYYGLLFVLQDKDSHEEESENVEATVINVHHARGNLDASCFFNDGISKVDFVLVYTEKTDKPNSNDNKMKAFRKKFKSNLIKTGLHLEEEIIKIEKKDIHHIKIHAPWEVLCYYAEDLSFRAPLQAHPHPITNWSAAVLEMFKIPNIMDQDVPNQPTDYYTCQFKISKIDKFLGSDDHLNFFTSTQRSAAVWEILSTTVYGRRKKAEIGIERMIDEKIVSDAFPLHDGPYHMPQEPYNPENLNMRQILYKYWARWGCWYKYQPLDHIRFYFGEKVAIYFAWLGFYTGWLLPAAVVGLLVFLSGAFNISANPIAKHICESGTDYKMCPVCDEEIGCEFWYLSDICIYSEISYLFDHPGTVFYAVFVSFWAISFLEYWKRKNVNLAHHWDVLGFEEEEERPRPAYAAKATEMETNPITGIKEPFFPPKKRIPRILSGMVIIVLMICLVLVFIIAVIMYRVLVSIPLFKSEELRPRAAIIASISAAIVNLIFIMLLGKVYERLAFSLTQWEMHRTQTDFEDQLIFKVFLFQFVNFYSSIFYIAFFKGRFVGYPGHYKRFFGLRQEECSNGGCLMELAQQLAVIMIGKQIINNFQEMIIPRIKTRLHRFKIRTKGSNLSLEKTGDFSLIRHEGLFDEYLEMILQFGFITIFVAAFPLAPLFALLNNWVEIRLDGQKYVMQTRRPVAERAEDIGVWFSILKTLAHLAVISNAFLIAFTSEFLPKMLYQYTHSYELKGYTNFTLAYSPNGTISKECRYFAFRDKEGHYTIFFWRLLASRLSFVIIFEHIVFSTFKLIDFAVPDVPESLEQKIKRERYLAKQALADTDTMFKFSNRDEEDGMEATPTGATSANKAL</sequence>
<dbReference type="InterPro" id="IPR049452">
    <property type="entry name" value="Anoctamin_TM"/>
</dbReference>
<feature type="transmembrane region" description="Helical" evidence="8">
    <location>
        <begin position="644"/>
        <end position="666"/>
    </location>
</feature>
<evidence type="ECO:0000256" key="10">
    <source>
        <dbReference type="SAM" id="SignalP"/>
    </source>
</evidence>
<evidence type="ECO:0000256" key="7">
    <source>
        <dbReference type="ARBA" id="ARBA00023180"/>
    </source>
</evidence>
<feature type="transmembrane region" description="Helical" evidence="8">
    <location>
        <begin position="281"/>
        <end position="307"/>
    </location>
</feature>
<feature type="region of interest" description="Disordered" evidence="9">
    <location>
        <begin position="835"/>
        <end position="855"/>
    </location>
</feature>
<evidence type="ECO:0000256" key="5">
    <source>
        <dbReference type="ARBA" id="ARBA00022989"/>
    </source>
</evidence>
<dbReference type="PANTHER" id="PTHR12308:SF87">
    <property type="entry name" value="ANOCTAMIN"/>
    <property type="match status" value="1"/>
</dbReference>
<dbReference type="RefSeq" id="XP_036369726.1">
    <property type="nucleotide sequence ID" value="XM_036513833.1"/>
</dbReference>
<keyword evidence="7" id="KW-0325">Glycoprotein</keyword>
<dbReference type="InterPro" id="IPR032394">
    <property type="entry name" value="Anoct_dimer"/>
</dbReference>
<dbReference type="PANTHER" id="PTHR12308">
    <property type="entry name" value="ANOCTAMIN"/>
    <property type="match status" value="1"/>
</dbReference>
<organism evidence="13 14">
    <name type="scientific">Octopus sinensis</name>
    <name type="common">East Asian common octopus</name>
    <dbReference type="NCBI Taxonomy" id="2607531"/>
    <lineage>
        <taxon>Eukaryota</taxon>
        <taxon>Metazoa</taxon>
        <taxon>Spiralia</taxon>
        <taxon>Lophotrochozoa</taxon>
        <taxon>Mollusca</taxon>
        <taxon>Cephalopoda</taxon>
        <taxon>Coleoidea</taxon>
        <taxon>Octopodiformes</taxon>
        <taxon>Octopoda</taxon>
        <taxon>Incirrata</taxon>
        <taxon>Octopodidae</taxon>
        <taxon>Octopus</taxon>
    </lineage>
</organism>
<feature type="transmembrane region" description="Helical" evidence="8">
    <location>
        <begin position="694"/>
        <end position="718"/>
    </location>
</feature>
<dbReference type="Pfam" id="PF16178">
    <property type="entry name" value="Anoct_dimer"/>
    <property type="match status" value="1"/>
</dbReference>
<evidence type="ECO:0000256" key="3">
    <source>
        <dbReference type="ARBA" id="ARBA00022475"/>
    </source>
</evidence>
<evidence type="ECO:0000259" key="11">
    <source>
        <dbReference type="Pfam" id="PF04547"/>
    </source>
</evidence>
<comment type="subcellular location">
    <subcellularLocation>
        <location evidence="1">Cell membrane</location>
        <topology evidence="1">Multi-pass membrane protein</topology>
    </subcellularLocation>
    <subcellularLocation>
        <location evidence="8">Membrane</location>
        <topology evidence="8">Multi-pass membrane protein</topology>
    </subcellularLocation>
</comment>
<name>A0A7E6FPV9_9MOLL</name>
<keyword evidence="3" id="KW-1003">Cell membrane</keyword>
<evidence type="ECO:0000256" key="9">
    <source>
        <dbReference type="SAM" id="MobiDB-lite"/>
    </source>
</evidence>
<feature type="transmembrane region" description="Helical" evidence="8">
    <location>
        <begin position="480"/>
        <end position="500"/>
    </location>
</feature>
<feature type="compositionally biased region" description="Polar residues" evidence="9">
    <location>
        <begin position="846"/>
        <end position="855"/>
    </location>
</feature>
<evidence type="ECO:0000256" key="6">
    <source>
        <dbReference type="ARBA" id="ARBA00023136"/>
    </source>
</evidence>
<evidence type="ECO:0000259" key="12">
    <source>
        <dbReference type="Pfam" id="PF16178"/>
    </source>
</evidence>
<dbReference type="GO" id="GO:0005254">
    <property type="term" value="F:chloride channel activity"/>
    <property type="evidence" value="ECO:0007669"/>
    <property type="project" value="TreeGrafter"/>
</dbReference>
<keyword evidence="5 8" id="KW-1133">Transmembrane helix</keyword>
<feature type="domain" description="Anoctamin dimerisation" evidence="12">
    <location>
        <begin position="47"/>
        <end position="270"/>
    </location>
</feature>
<feature type="transmembrane region" description="Helical" evidence="8">
    <location>
        <begin position="438"/>
        <end position="460"/>
    </location>
</feature>
<dbReference type="Pfam" id="PF04547">
    <property type="entry name" value="Anoctamin"/>
    <property type="match status" value="1"/>
</dbReference>
<evidence type="ECO:0000313" key="14">
    <source>
        <dbReference type="RefSeq" id="XP_036369726.1"/>
    </source>
</evidence>
<dbReference type="AlphaFoldDB" id="A0A7E6FPV9"/>
<feature type="transmembrane region" description="Helical" evidence="8">
    <location>
        <begin position="364"/>
        <end position="382"/>
    </location>
</feature>
<dbReference type="GO" id="GO:0005886">
    <property type="term" value="C:plasma membrane"/>
    <property type="evidence" value="ECO:0007669"/>
    <property type="project" value="UniProtKB-SubCell"/>
</dbReference>
<proteinExistence type="inferred from homology"/>
<protein>
    <recommendedName>
        <fullName evidence="8">Anoctamin</fullName>
    </recommendedName>
</protein>
<accession>A0A7E6FPV9</accession>
<comment type="similarity">
    <text evidence="2 8">Belongs to the anoctamin family.</text>
</comment>
<feature type="signal peptide" evidence="10">
    <location>
        <begin position="1"/>
        <end position="20"/>
    </location>
</feature>
<dbReference type="InterPro" id="IPR007632">
    <property type="entry name" value="Anoctamin"/>
</dbReference>
<keyword evidence="4 8" id="KW-0812">Transmembrane</keyword>
<keyword evidence="13" id="KW-1185">Reference proteome</keyword>
<evidence type="ECO:0000313" key="13">
    <source>
        <dbReference type="Proteomes" id="UP000515154"/>
    </source>
</evidence>
<feature type="chain" id="PRO_5028881078" description="Anoctamin" evidence="10">
    <location>
        <begin position="21"/>
        <end position="855"/>
    </location>
</feature>
<feature type="transmembrane region" description="Helical" evidence="8">
    <location>
        <begin position="526"/>
        <end position="547"/>
    </location>
</feature>
<evidence type="ECO:0000256" key="1">
    <source>
        <dbReference type="ARBA" id="ARBA00004651"/>
    </source>
</evidence>
<evidence type="ECO:0000256" key="8">
    <source>
        <dbReference type="RuleBase" id="RU280814"/>
    </source>
</evidence>
<feature type="domain" description="Anoctamin transmembrane" evidence="11">
    <location>
        <begin position="273"/>
        <end position="815"/>
    </location>
</feature>
<evidence type="ECO:0000256" key="4">
    <source>
        <dbReference type="ARBA" id="ARBA00022692"/>
    </source>
</evidence>